<accession>A0A0D0VXS0</accession>
<keyword evidence="1" id="KW-1133">Transmembrane helix</keyword>
<feature type="transmembrane region" description="Helical" evidence="1">
    <location>
        <begin position="87"/>
        <end position="115"/>
    </location>
</feature>
<name>A0A0D0VXS0_CRYGA</name>
<dbReference type="EMBL" id="KN847973">
    <property type="protein sequence ID" value="KIR50115.1"/>
    <property type="molecule type" value="Genomic_DNA"/>
</dbReference>
<evidence type="ECO:0000313" key="2">
    <source>
        <dbReference type="EMBL" id="KIR50115.1"/>
    </source>
</evidence>
<feature type="non-terminal residue" evidence="2">
    <location>
        <position position="177"/>
    </location>
</feature>
<keyword evidence="1" id="KW-0812">Transmembrane</keyword>
<dbReference type="OrthoDB" id="2573625at2759"/>
<dbReference type="HOGENOM" id="CLU_1547509_0_0_1"/>
<proteinExistence type="predicted"/>
<sequence>MPPVISSVVWFAQNVQYIIASVLGGTALVFSCLAYLILRWVLPNPFSGLFSSSKSPPNRKPTKTKGKTPNVKKTTFRRRVTRSNSPGLVDSALTMMGTGLMICSVTSTLICAYSLTSQGCEALRYLGLIEWLPWKTSLRCYRSRWDWVGEFVGELFLTLLQKSEYGAAAIKTIENMS</sequence>
<gene>
    <name evidence="2" type="ORF">I312_00046</name>
</gene>
<dbReference type="AlphaFoldDB" id="A0A0D0VXS0"/>
<keyword evidence="1" id="KW-0472">Membrane</keyword>
<evidence type="ECO:0000256" key="1">
    <source>
        <dbReference type="SAM" id="Phobius"/>
    </source>
</evidence>
<reference evidence="2" key="1">
    <citation type="submission" date="2015-01" db="EMBL/GenBank/DDBJ databases">
        <title>The Genome Sequence of Cryptococcus gattii CA1280.</title>
        <authorList>
            <consortium name="The Broad Institute Genomics Platform"/>
            <person name="Cuomo C."/>
            <person name="Litvintseva A."/>
            <person name="Chen Y."/>
            <person name="Heitman J."/>
            <person name="Sun S."/>
            <person name="Springer D."/>
            <person name="Dromer F."/>
            <person name="Young S."/>
            <person name="Zeng Q."/>
            <person name="Gargeya S."/>
            <person name="Abouelleil A."/>
            <person name="Alvarado L."/>
            <person name="Chapman S.B."/>
            <person name="Gainer-Dewar J."/>
            <person name="Goldberg J."/>
            <person name="Griggs A."/>
            <person name="Gujja S."/>
            <person name="Hansen M."/>
            <person name="Howarth C."/>
            <person name="Imamovic A."/>
            <person name="Larimer J."/>
            <person name="Murphy C."/>
            <person name="Naylor J."/>
            <person name="Pearson M."/>
            <person name="Priest M."/>
            <person name="Roberts A."/>
            <person name="Saif S."/>
            <person name="Shea T."/>
            <person name="Sykes S."/>
            <person name="Wortman J."/>
            <person name="Nusbaum C."/>
            <person name="Birren B."/>
        </authorList>
    </citation>
    <scope>NUCLEOTIDE SEQUENCE [LARGE SCALE GENOMIC DNA]</scope>
    <source>
        <strain evidence="2">CA1280</strain>
    </source>
</reference>
<feature type="transmembrane region" description="Helical" evidence="1">
    <location>
        <begin position="15"/>
        <end position="38"/>
    </location>
</feature>
<protein>
    <submittedName>
        <fullName evidence="2">Uncharacterized protein</fullName>
    </submittedName>
</protein>
<organism evidence="2">
    <name type="scientific">Cryptococcus bacillisporus CA1280</name>
    <dbReference type="NCBI Taxonomy" id="1296109"/>
    <lineage>
        <taxon>Eukaryota</taxon>
        <taxon>Fungi</taxon>
        <taxon>Dikarya</taxon>
        <taxon>Basidiomycota</taxon>
        <taxon>Agaricomycotina</taxon>
        <taxon>Tremellomycetes</taxon>
        <taxon>Tremellales</taxon>
        <taxon>Cryptococcaceae</taxon>
        <taxon>Cryptococcus</taxon>
        <taxon>Cryptococcus gattii species complex</taxon>
    </lineage>
</organism>